<protein>
    <submittedName>
        <fullName evidence="1">Uncharacterized protein</fullName>
    </submittedName>
</protein>
<dbReference type="RefSeq" id="WP_146865480.1">
    <property type="nucleotide sequence ID" value="NZ_BJTZ01000023.1"/>
</dbReference>
<evidence type="ECO:0000313" key="2">
    <source>
        <dbReference type="Proteomes" id="UP000321787"/>
    </source>
</evidence>
<dbReference type="AlphaFoldDB" id="A0A510UP78"/>
<sequence length="576" mass="67154">MGISVEYNKFFAYSGKEGKYFDSTFSKGINIVHGKNTSGKSTFIQALHYTFGINDEKRKLADLLTESVIFRLDLTIHNPAPTSVSIVRDDEIISIKVGEQQPLKFIGIGGNNSREHVKLKVFLSELFGFNLQLEYDNEYKPASLEAMFLPYYIAQDVGWVYRHKSFRGLDFVKNFKNDFFDYFLGITNNYDRLEKTRLDREKKDLEAESRLLHKIEQNSKKFKLAKMKDEAFTAKTNEYIEPYKENKSELIRLEKEYLSICNKITLLEESRKTLLRVRRNLKTNILATEKCPTCSHTLSHSVEDTYNFLQDKNDTEKQIKELNKNIKALKDSQGKLNSIINDIDEKRQVVEQDYYELLEYKVDDVTLDSWLKNKVNVEVSGELNSKLGEITSRILDIEEELSKFKTDEAVKKERRNASYSFKSTFEKYASELQVKPFEDDRFYLLYDIPAFPRQGVELLKTLLAYNFTFVETIKKTEYVHVLPFVLDAIFEGDFEDESKDEILQFIRNHISSDQQFIFSIADSKSNANSATSYNEKHFENNAKLICIGDNSKQRSFLTEYHGQNDEYINETLDILS</sequence>
<comment type="caution">
    <text evidence="1">The sequence shown here is derived from an EMBL/GenBank/DDBJ whole genome shotgun (WGS) entry which is preliminary data.</text>
</comment>
<accession>A0A510UP78</accession>
<organism evidence="1 2">
    <name type="scientific">Aliivibrio fischeri</name>
    <name type="common">Vibrio fischeri</name>
    <dbReference type="NCBI Taxonomy" id="668"/>
    <lineage>
        <taxon>Bacteria</taxon>
        <taxon>Pseudomonadati</taxon>
        <taxon>Pseudomonadota</taxon>
        <taxon>Gammaproteobacteria</taxon>
        <taxon>Vibrionales</taxon>
        <taxon>Vibrionaceae</taxon>
        <taxon>Aliivibrio</taxon>
    </lineage>
</organism>
<gene>
    <name evidence="1" type="ORF">AFI02nite_30860</name>
</gene>
<reference evidence="1 2" key="1">
    <citation type="submission" date="2019-07" db="EMBL/GenBank/DDBJ databases">
        <title>Whole genome shotgun sequence of Aliivibrio fischeri NBRC 101058.</title>
        <authorList>
            <person name="Hosoyama A."/>
            <person name="Uohara A."/>
            <person name="Ohji S."/>
            <person name="Ichikawa N."/>
        </authorList>
    </citation>
    <scope>NUCLEOTIDE SEQUENCE [LARGE SCALE GENOMIC DNA]</scope>
    <source>
        <strain evidence="1 2">NBRC 101058</strain>
    </source>
</reference>
<dbReference type="Proteomes" id="UP000321787">
    <property type="component" value="Unassembled WGS sequence"/>
</dbReference>
<proteinExistence type="predicted"/>
<dbReference type="InterPro" id="IPR027417">
    <property type="entry name" value="P-loop_NTPase"/>
</dbReference>
<evidence type="ECO:0000313" key="1">
    <source>
        <dbReference type="EMBL" id="GEK15050.1"/>
    </source>
</evidence>
<dbReference type="Gene3D" id="3.40.50.300">
    <property type="entry name" value="P-loop containing nucleotide triphosphate hydrolases"/>
    <property type="match status" value="1"/>
</dbReference>
<name>A0A510UP78_ALIFS</name>
<dbReference type="EMBL" id="BJTZ01000023">
    <property type="protein sequence ID" value="GEK15050.1"/>
    <property type="molecule type" value="Genomic_DNA"/>
</dbReference>